<dbReference type="InterPro" id="IPR026455">
    <property type="entry name" value="GRASP_w_spasm"/>
</dbReference>
<keyword evidence="2" id="KW-1185">Reference proteome</keyword>
<dbReference type="GO" id="GO:0009432">
    <property type="term" value="P:SOS response"/>
    <property type="evidence" value="ECO:0007669"/>
    <property type="project" value="TreeGrafter"/>
</dbReference>
<gene>
    <name evidence="1" type="primary">gwsG</name>
    <name evidence="1" type="ORF">OIU83_01265</name>
</gene>
<evidence type="ECO:0000313" key="1">
    <source>
        <dbReference type="EMBL" id="MCV9926265.1"/>
    </source>
</evidence>
<dbReference type="Proteomes" id="UP001151079">
    <property type="component" value="Unassembled WGS sequence"/>
</dbReference>
<dbReference type="PANTHER" id="PTHR21621:SF0">
    <property type="entry name" value="BETA-CITRYLGLUTAMATE SYNTHASE B-RELATED"/>
    <property type="match status" value="1"/>
</dbReference>
<reference evidence="1" key="1">
    <citation type="submission" date="2022-10" db="EMBL/GenBank/DDBJ databases">
        <title>Two novel species of Flavobacterium.</title>
        <authorList>
            <person name="Liu Q."/>
            <person name="Xin Y.-H."/>
        </authorList>
    </citation>
    <scope>NUCLEOTIDE SEQUENCE</scope>
    <source>
        <strain evidence="1">LS1R49</strain>
    </source>
</reference>
<dbReference type="EMBL" id="JAOZEW010000001">
    <property type="protein sequence ID" value="MCV9926265.1"/>
    <property type="molecule type" value="Genomic_DNA"/>
</dbReference>
<dbReference type="GO" id="GO:0018169">
    <property type="term" value="F:ribosomal S6-glutamic acid ligase activity"/>
    <property type="evidence" value="ECO:0007669"/>
    <property type="project" value="TreeGrafter"/>
</dbReference>
<proteinExistence type="predicted"/>
<evidence type="ECO:0000313" key="2">
    <source>
        <dbReference type="Proteomes" id="UP001151079"/>
    </source>
</evidence>
<dbReference type="RefSeq" id="WP_264204468.1">
    <property type="nucleotide sequence ID" value="NZ_JAOZEW010000001.1"/>
</dbReference>
<sequence length="307" mass="35633">MILIISEAFDSSTTNVIEWLDFLEKKWIRINAQNDLELNFIGNDVVFKTQDTTFKLSEISSCWYRRGYLPMKNSYKTGIAQFDNLQVGEFDNVVQFIYYKLKKKKHLNSFYQADVNKLIANDIASELGILVPSDLIFSNAQVLKNELSASSKDFITKVMSGNCMQKFQGFTIYNYTKDLITDNIPDDFFPSLVQDKIAKKYELRIFYLDNKFYSMAILSQSDPQTNVDFRNYNNEKPNRTVPYKLPEEIEDKLSLLMNKLDVNCGSIDMIVTPKHEYVFLEVNPVGQFGMVSHPCNYELENKIAQFL</sequence>
<dbReference type="AlphaFoldDB" id="A0A9X2ZBM9"/>
<dbReference type="Gene3D" id="3.30.470.20">
    <property type="entry name" value="ATP-grasp fold, B domain"/>
    <property type="match status" value="1"/>
</dbReference>
<name>A0A9X2ZBM9_9FLAO</name>
<accession>A0A9X2ZBM9</accession>
<organism evidence="1 2">
    <name type="scientific">Flavobacterium shii</name>
    <dbReference type="NCBI Taxonomy" id="2987687"/>
    <lineage>
        <taxon>Bacteria</taxon>
        <taxon>Pseudomonadati</taxon>
        <taxon>Bacteroidota</taxon>
        <taxon>Flavobacteriia</taxon>
        <taxon>Flavobacteriales</taxon>
        <taxon>Flavobacteriaceae</taxon>
        <taxon>Flavobacterium</taxon>
    </lineage>
</organism>
<dbReference type="GO" id="GO:0005737">
    <property type="term" value="C:cytoplasm"/>
    <property type="evidence" value="ECO:0007669"/>
    <property type="project" value="TreeGrafter"/>
</dbReference>
<protein>
    <submittedName>
        <fullName evidence="1">Grasp-with-spasm system ATP-grasp peptide maturase</fullName>
    </submittedName>
</protein>
<dbReference type="SUPFAM" id="SSF56059">
    <property type="entry name" value="Glutathione synthetase ATP-binding domain-like"/>
    <property type="match status" value="1"/>
</dbReference>
<dbReference type="NCBIfam" id="TIGR04192">
    <property type="entry name" value="GRASP_w_spasm"/>
    <property type="match status" value="1"/>
</dbReference>
<comment type="caution">
    <text evidence="1">The sequence shown here is derived from an EMBL/GenBank/DDBJ whole genome shotgun (WGS) entry which is preliminary data.</text>
</comment>
<dbReference type="PANTHER" id="PTHR21621">
    <property type="entry name" value="RIBOSOMAL PROTEIN S6 MODIFICATION PROTEIN"/>
    <property type="match status" value="1"/>
</dbReference>